<comment type="caution">
    <text evidence="1">The sequence shown here is derived from an EMBL/GenBank/DDBJ whole genome shotgun (WGS) entry which is preliminary data.</text>
</comment>
<dbReference type="EMBL" id="QVFU01000020">
    <property type="protein sequence ID" value="RFS45035.1"/>
    <property type="molecule type" value="Genomic_DNA"/>
</dbReference>
<dbReference type="PANTHER" id="PTHR20883:SF48">
    <property type="entry name" value="ECTOINE DIOXYGENASE"/>
    <property type="match status" value="1"/>
</dbReference>
<dbReference type="Proteomes" id="UP000262621">
    <property type="component" value="Unassembled WGS sequence"/>
</dbReference>
<dbReference type="SUPFAM" id="SSF51197">
    <property type="entry name" value="Clavaminate synthase-like"/>
    <property type="match status" value="1"/>
</dbReference>
<gene>
    <name evidence="1" type="ORF">D0Q02_18560</name>
</gene>
<dbReference type="RefSeq" id="WP_117229299.1">
    <property type="nucleotide sequence ID" value="NZ_CP061725.1"/>
</dbReference>
<dbReference type="InterPro" id="IPR008775">
    <property type="entry name" value="Phytyl_CoA_dOase-like"/>
</dbReference>
<protein>
    <recommendedName>
        <fullName evidence="3">Phytanoyl-CoA dioxygenase family protein</fullName>
    </recommendedName>
</protein>
<sequence length="320" mass="35072">MVDVPATDIAEVDVAVSGREGITAAVESLRSDGVVILRRAVDPALLASVSDMVIDWHERFLSGAVHNYSLGEETATRIPDIWQDAFTEPRELQGFRKWNVAGMDSRFIPLVDCEPLYSIIHGFIGPDLSVTKTQMLVLPPGCLDSPFLHTDAGSLADVVEHMDASPVMVSAQVFLTDLPSPGMGNFTCVPGSHGKRYPWSPDNPTRSQLGGPLGEDIPMDIRRQAIVRAGDVAVFIHSLWHGATSNASPVPRRSLILSYAKSFVRPYDYESTPDIVLRHGTSRQRLLFGDLGAWAFRPGCFYHYPDDYLKMLASDPVVGP</sequence>
<evidence type="ECO:0000313" key="2">
    <source>
        <dbReference type="Proteomes" id="UP000262621"/>
    </source>
</evidence>
<dbReference type="AlphaFoldDB" id="A0A372FW88"/>
<accession>A0A372FW88</accession>
<dbReference type="OrthoDB" id="9796766at2"/>
<proteinExistence type="predicted"/>
<name>A0A372FW88_9ACTN</name>
<dbReference type="PANTHER" id="PTHR20883">
    <property type="entry name" value="PHYTANOYL-COA DIOXYGENASE DOMAIN CONTAINING 1"/>
    <property type="match status" value="1"/>
</dbReference>
<organism evidence="1 2">
    <name type="scientific">Micromonospora craniellae</name>
    <dbReference type="NCBI Taxonomy" id="2294034"/>
    <lineage>
        <taxon>Bacteria</taxon>
        <taxon>Bacillati</taxon>
        <taxon>Actinomycetota</taxon>
        <taxon>Actinomycetes</taxon>
        <taxon>Micromonosporales</taxon>
        <taxon>Micromonosporaceae</taxon>
        <taxon>Micromonospora</taxon>
    </lineage>
</organism>
<dbReference type="Pfam" id="PF05721">
    <property type="entry name" value="PhyH"/>
    <property type="match status" value="1"/>
</dbReference>
<dbReference type="GO" id="GO:0016706">
    <property type="term" value="F:2-oxoglutarate-dependent dioxygenase activity"/>
    <property type="evidence" value="ECO:0007669"/>
    <property type="project" value="UniProtKB-ARBA"/>
</dbReference>
<keyword evidence="2" id="KW-1185">Reference proteome</keyword>
<evidence type="ECO:0000313" key="1">
    <source>
        <dbReference type="EMBL" id="RFS45035.1"/>
    </source>
</evidence>
<dbReference type="GO" id="GO:0005506">
    <property type="term" value="F:iron ion binding"/>
    <property type="evidence" value="ECO:0007669"/>
    <property type="project" value="UniProtKB-ARBA"/>
</dbReference>
<evidence type="ECO:0008006" key="3">
    <source>
        <dbReference type="Google" id="ProtNLM"/>
    </source>
</evidence>
<reference evidence="1 2" key="1">
    <citation type="submission" date="2018-08" db="EMBL/GenBank/DDBJ databases">
        <title>Verrucosispora craniellae sp. nov., isolated from a marine sponge in the South China Sea.</title>
        <authorList>
            <person name="Li L."/>
            <person name="Lin H.W."/>
        </authorList>
    </citation>
    <scope>NUCLEOTIDE SEQUENCE [LARGE SCALE GENOMIC DNA]</scope>
    <source>
        <strain evidence="1 2">LHW63014</strain>
    </source>
</reference>
<dbReference type="Gene3D" id="2.60.120.620">
    <property type="entry name" value="q2cbj1_9rhob like domain"/>
    <property type="match status" value="1"/>
</dbReference>